<dbReference type="AlphaFoldDB" id="A0A4V1C7E1"/>
<protein>
    <submittedName>
        <fullName evidence="9">Uncharacterized protein</fullName>
    </submittedName>
</protein>
<dbReference type="PANTHER" id="PTHR43806">
    <property type="entry name" value="PEPTIDASE S8"/>
    <property type="match status" value="1"/>
</dbReference>
<dbReference type="Pfam" id="PF06280">
    <property type="entry name" value="fn3_5"/>
    <property type="match status" value="1"/>
</dbReference>
<dbReference type="InterPro" id="IPR015500">
    <property type="entry name" value="Peptidase_S8_subtilisin-rel"/>
</dbReference>
<evidence type="ECO:0000256" key="4">
    <source>
        <dbReference type="ARBA" id="ARBA00022801"/>
    </source>
</evidence>
<dbReference type="PROSITE" id="PS51892">
    <property type="entry name" value="SUBTILASE"/>
    <property type="match status" value="1"/>
</dbReference>
<dbReference type="Gene3D" id="3.40.50.200">
    <property type="entry name" value="Peptidase S8/S53 domain"/>
    <property type="match status" value="2"/>
</dbReference>
<name>A0A4V1C7E1_PYROR</name>
<dbReference type="PROSITE" id="PS00138">
    <property type="entry name" value="SUBTILASE_SER"/>
    <property type="match status" value="1"/>
</dbReference>
<dbReference type="GO" id="GO:0016020">
    <property type="term" value="C:membrane"/>
    <property type="evidence" value="ECO:0007669"/>
    <property type="project" value="InterPro"/>
</dbReference>
<keyword evidence="4 6" id="KW-0378">Hydrolase</keyword>
<keyword evidence="5 6" id="KW-0720">Serine protease</keyword>
<evidence type="ECO:0000256" key="3">
    <source>
        <dbReference type="ARBA" id="ARBA00022729"/>
    </source>
</evidence>
<organism evidence="9 10">
    <name type="scientific">Pyricularia oryzae</name>
    <name type="common">Rice blast fungus</name>
    <name type="synonym">Magnaporthe oryzae</name>
    <dbReference type="NCBI Taxonomy" id="318829"/>
    <lineage>
        <taxon>Eukaryota</taxon>
        <taxon>Fungi</taxon>
        <taxon>Dikarya</taxon>
        <taxon>Ascomycota</taxon>
        <taxon>Pezizomycotina</taxon>
        <taxon>Sordariomycetes</taxon>
        <taxon>Sordariomycetidae</taxon>
        <taxon>Magnaporthales</taxon>
        <taxon>Pyriculariaceae</taxon>
        <taxon>Pyricularia</taxon>
    </lineage>
</organism>
<dbReference type="GO" id="GO:0006508">
    <property type="term" value="P:proteolysis"/>
    <property type="evidence" value="ECO:0007669"/>
    <property type="project" value="UniProtKB-KW"/>
</dbReference>
<dbReference type="GO" id="GO:0004252">
    <property type="term" value="F:serine-type endopeptidase activity"/>
    <property type="evidence" value="ECO:0007669"/>
    <property type="project" value="UniProtKB-UniRule"/>
</dbReference>
<evidence type="ECO:0000256" key="5">
    <source>
        <dbReference type="ARBA" id="ARBA00022825"/>
    </source>
</evidence>
<keyword evidence="3" id="KW-0732">Signal</keyword>
<comment type="similarity">
    <text evidence="1 6">Belongs to the peptidase S8 family.</text>
</comment>
<evidence type="ECO:0000256" key="1">
    <source>
        <dbReference type="ARBA" id="ARBA00011073"/>
    </source>
</evidence>
<dbReference type="InterPro" id="IPR000209">
    <property type="entry name" value="Peptidase_S8/S53_dom"/>
</dbReference>
<dbReference type="InterPro" id="IPR010435">
    <property type="entry name" value="C5a/SBT2-like_Fn3"/>
</dbReference>
<dbReference type="PANTHER" id="PTHR43806:SF66">
    <property type="entry name" value="SERIN ENDOPEPTIDASE"/>
    <property type="match status" value="1"/>
</dbReference>
<gene>
    <name evidence="9" type="ORF">PoMZ_11961</name>
</gene>
<evidence type="ECO:0000313" key="10">
    <source>
        <dbReference type="Proteomes" id="UP000294847"/>
    </source>
</evidence>
<feature type="active site" description="Charge relay system" evidence="6">
    <location>
        <position position="548"/>
    </location>
</feature>
<evidence type="ECO:0000313" key="9">
    <source>
        <dbReference type="EMBL" id="QBZ63068.1"/>
    </source>
</evidence>
<dbReference type="SUPFAM" id="SSF52743">
    <property type="entry name" value="Subtilisin-like"/>
    <property type="match status" value="1"/>
</dbReference>
<feature type="domain" description="Peptidase S8/S53" evidence="7">
    <location>
        <begin position="168"/>
        <end position="582"/>
    </location>
</feature>
<evidence type="ECO:0000259" key="8">
    <source>
        <dbReference type="Pfam" id="PF06280"/>
    </source>
</evidence>
<feature type="active site" description="Charge relay system" evidence="6">
    <location>
        <position position="177"/>
    </location>
</feature>
<evidence type="ECO:0000256" key="6">
    <source>
        <dbReference type="PROSITE-ProRule" id="PRU01240"/>
    </source>
</evidence>
<reference evidence="9 10" key="1">
    <citation type="journal article" date="2019" name="Mol. Biol. Evol.">
        <title>Blast fungal genomes show frequent chromosomal changes, gene gains and losses, and effector gene turnover.</title>
        <authorList>
            <person name="Gomez Luciano L.B."/>
            <person name="Jason Tsai I."/>
            <person name="Chuma I."/>
            <person name="Tosa Y."/>
            <person name="Chen Y.H."/>
            <person name="Li J.Y."/>
            <person name="Li M.Y."/>
            <person name="Jade Lu M.Y."/>
            <person name="Nakayashiki H."/>
            <person name="Li W.H."/>
        </authorList>
    </citation>
    <scope>NUCLEOTIDE SEQUENCE [LARGE SCALE GENOMIC DNA]</scope>
    <source>
        <strain evidence="9">MZ5-1-6</strain>
    </source>
</reference>
<evidence type="ECO:0000256" key="2">
    <source>
        <dbReference type="ARBA" id="ARBA00022670"/>
    </source>
</evidence>
<keyword evidence="2 6" id="KW-0645">Protease</keyword>
<dbReference type="InterPro" id="IPR036852">
    <property type="entry name" value="Peptidase_S8/S53_dom_sf"/>
</dbReference>
<dbReference type="PRINTS" id="PR00723">
    <property type="entry name" value="SUBTILISIN"/>
</dbReference>
<dbReference type="EMBL" id="CP034208">
    <property type="protein sequence ID" value="QBZ63068.1"/>
    <property type="molecule type" value="Genomic_DNA"/>
</dbReference>
<accession>A0A4V1C7E1</accession>
<dbReference type="Pfam" id="PF00082">
    <property type="entry name" value="Peptidase_S8"/>
    <property type="match status" value="1"/>
</dbReference>
<sequence>MSLIKSTSLVLVGLWASLSTATDVPAYNDAFIVECDPANNVAGHADFLSGVANQVSQLGPSCHAAPRRSFDSPHFTGASFDLKCDDTLDQLNVLGAIQKTPGVGKAWPVGRVKHQMALPGQGAKSWAGSKRDVVGVEQSDAAQAFPVDSFSTHKMGNVDRLHEQGITGAGIRIAVVDSGFDTSVHGLSETKITYSVDITGEFPDARDNCSIHGTHVLGIVGAKSADNMYNVSGVAPDATYELYRIETCSNPEATSDDLIAGFTEAAKRGVDIITCSFGGEGAFPEEPWALAATRIAESGIYVSLPAGNAGPGPFTGVNPATAPVVAATGSVDNVVNPCLQWQGSVTKDNQTTPFSFVPGGELNFPDTPLYIWSPVAKERPGSPTDCALITSDPPKDPNNTIAVVNGYQCFVDSDGNDIAVSTKYNIQYFLYYLPEPPKDQTPRCPQWSNSGYNQTKGTLLTGYDFGAEMLAEIAQGRQASLKIPNNPVDGKVSLTNKPSPSGGSITYYSSWGPSWDGRTMPTYMAPGYNILSTFPKRMGSWAVIGGTSMATPYAAGVAALLKQQFPKITSSQIQSILTTTAQPIKFNDRQFSSYSGPIRDFYAPILQQGGGLLDAYAASNTKTYVNVTNLSFNDTANRVHSIAVEISNTGTKELTYNLQHVGAASGYFMNTTGGNQYQFTYAMGLPVYADLKITPSSLTLGPGKTASVSVSIAAEPHLPDGVSYFGGYVAINATGAGSPAEHLTIPYTGFGGNLTSLPAINRDKTYGGPIDLKTNKVTRADAGRVYTCAYNATASSPCTFADGLYPALFATLMTGASRNMTIDLVDRKTGVAVLPDDMSIGSSDTYGLSNYWYWDGSDKNRTYVPAGDYFWRIKMLRLNGHIGEANAWDDVDLSWFTLKYTANSTLPKKY</sequence>
<proteinExistence type="inferred from homology"/>
<evidence type="ECO:0000259" key="7">
    <source>
        <dbReference type="Pfam" id="PF00082"/>
    </source>
</evidence>
<dbReference type="InterPro" id="IPR023828">
    <property type="entry name" value="Peptidase_S8_Ser-AS"/>
</dbReference>
<feature type="domain" description="C5a peptidase/Subtilisin-like protease SBT2-like Fn3-like" evidence="8">
    <location>
        <begin position="631"/>
        <end position="748"/>
    </location>
</feature>
<dbReference type="InterPro" id="IPR050131">
    <property type="entry name" value="Peptidase_S8_subtilisin-like"/>
</dbReference>
<dbReference type="Proteomes" id="UP000294847">
    <property type="component" value="Chromosome 5"/>
</dbReference>
<dbReference type="Gene3D" id="2.60.40.1710">
    <property type="entry name" value="Subtilisin-like superfamily"/>
    <property type="match status" value="1"/>
</dbReference>
<feature type="active site" description="Charge relay system" evidence="6">
    <location>
        <position position="212"/>
    </location>
</feature>